<feature type="region of interest" description="Disordered" evidence="2">
    <location>
        <begin position="315"/>
        <end position="338"/>
    </location>
</feature>
<accession>A0A553NK70</accession>
<name>A0A553NK70_9TELE</name>
<keyword evidence="5" id="KW-1185">Reference proteome</keyword>
<keyword evidence="1" id="KW-0175">Coiled coil</keyword>
<dbReference type="PANTHER" id="PTHR47595:SF1">
    <property type="entry name" value="MYB_SANT-LIKE DNA-BINDING DOMAIN-CONTAINING PROTEIN"/>
    <property type="match status" value="1"/>
</dbReference>
<sequence>MENRDKWTDVEVNVLLKFYAREEMQRDFVGNKRNKIFACISAQLAALGINHTAKQCREKIKKLKQDYKRIKDYNNKSGSVRKTSKWYKLLDSTLGHKPTYAGSSAVGQSAGFLETFSPESFNLAPGFKAEEGTAECSFVAESEFIGDAHMISTSAYSSPSSQSSPPHVTPGIRTSEDADVLSLVKEMLEQEEENRRQSYTQMQILVNVLKEQIQREVQEREQLREEAAKTRRQQAAFMERLLTTVNRLVCRSQSIQLSEDICAQETREVGCQCSTPVMRSVGVQVECSPNRTKRQKSISCSNEDHPIPLALVKRPCLENSSGESSRSSEESAEDTKVIREEDIKLEPCESSYIVVTI</sequence>
<comment type="caution">
    <text evidence="4">The sequence shown here is derived from an EMBL/GenBank/DDBJ whole genome shotgun (WGS) entry which is preliminary data.</text>
</comment>
<evidence type="ECO:0000256" key="2">
    <source>
        <dbReference type="SAM" id="MobiDB-lite"/>
    </source>
</evidence>
<evidence type="ECO:0000259" key="3">
    <source>
        <dbReference type="Pfam" id="PF13837"/>
    </source>
</evidence>
<feature type="compositionally biased region" description="Basic and acidic residues" evidence="2">
    <location>
        <begin position="326"/>
        <end position="338"/>
    </location>
</feature>
<dbReference type="EMBL" id="SRMA01026895">
    <property type="protein sequence ID" value="TRY65787.1"/>
    <property type="molecule type" value="Genomic_DNA"/>
</dbReference>
<proteinExistence type="predicted"/>
<dbReference type="AlphaFoldDB" id="A0A553NK70"/>
<organism evidence="4 5">
    <name type="scientific">Danionella cerebrum</name>
    <dbReference type="NCBI Taxonomy" id="2873325"/>
    <lineage>
        <taxon>Eukaryota</taxon>
        <taxon>Metazoa</taxon>
        <taxon>Chordata</taxon>
        <taxon>Craniata</taxon>
        <taxon>Vertebrata</taxon>
        <taxon>Euteleostomi</taxon>
        <taxon>Actinopterygii</taxon>
        <taxon>Neopterygii</taxon>
        <taxon>Teleostei</taxon>
        <taxon>Ostariophysi</taxon>
        <taxon>Cypriniformes</taxon>
        <taxon>Danionidae</taxon>
        <taxon>Danioninae</taxon>
        <taxon>Danionella</taxon>
    </lineage>
</organism>
<dbReference type="PANTHER" id="PTHR47595">
    <property type="entry name" value="HEAT SHOCK 70 KDA PROTEIN 14"/>
    <property type="match status" value="1"/>
</dbReference>
<evidence type="ECO:0000313" key="5">
    <source>
        <dbReference type="Proteomes" id="UP000316079"/>
    </source>
</evidence>
<dbReference type="InterPro" id="IPR044822">
    <property type="entry name" value="Myb_DNA-bind_4"/>
</dbReference>
<dbReference type="Proteomes" id="UP000316079">
    <property type="component" value="Unassembled WGS sequence"/>
</dbReference>
<feature type="coiled-coil region" evidence="1">
    <location>
        <begin position="206"/>
        <end position="240"/>
    </location>
</feature>
<dbReference type="OrthoDB" id="691673at2759"/>
<reference evidence="4 5" key="1">
    <citation type="journal article" date="2019" name="Sci. Data">
        <title>Hybrid genome assembly and annotation of Danionella translucida.</title>
        <authorList>
            <person name="Kadobianskyi M."/>
            <person name="Schulze L."/>
            <person name="Schuelke M."/>
            <person name="Judkewitz B."/>
        </authorList>
    </citation>
    <scope>NUCLEOTIDE SEQUENCE [LARGE SCALE GENOMIC DNA]</scope>
    <source>
        <strain evidence="4 5">Bolton</strain>
    </source>
</reference>
<feature type="domain" description="Myb/SANT-like DNA-binding" evidence="3">
    <location>
        <begin position="4"/>
        <end position="92"/>
    </location>
</feature>
<protein>
    <recommendedName>
        <fullName evidence="3">Myb/SANT-like DNA-binding domain-containing protein</fullName>
    </recommendedName>
</protein>
<gene>
    <name evidence="4" type="ORF">DNTS_014257</name>
</gene>
<dbReference type="Gene3D" id="1.10.10.60">
    <property type="entry name" value="Homeodomain-like"/>
    <property type="match status" value="1"/>
</dbReference>
<dbReference type="Pfam" id="PF13837">
    <property type="entry name" value="Myb_DNA-bind_4"/>
    <property type="match status" value="1"/>
</dbReference>
<evidence type="ECO:0000256" key="1">
    <source>
        <dbReference type="SAM" id="Coils"/>
    </source>
</evidence>
<evidence type="ECO:0000313" key="4">
    <source>
        <dbReference type="EMBL" id="TRY65787.1"/>
    </source>
</evidence>